<keyword evidence="2 8" id="KW-0949">S-adenosyl-L-methionine</keyword>
<dbReference type="Pfam" id="PF04055">
    <property type="entry name" value="Radical_SAM"/>
    <property type="match status" value="1"/>
</dbReference>
<dbReference type="STRING" id="1121291.SAMN02745134_02139"/>
<dbReference type="GO" id="GO:0008616">
    <property type="term" value="P:tRNA queuosine(34) biosynthetic process"/>
    <property type="evidence" value="ECO:0007669"/>
    <property type="project" value="UniProtKB-UniRule"/>
</dbReference>
<proteinExistence type="inferred from homology"/>
<evidence type="ECO:0000256" key="1">
    <source>
        <dbReference type="ARBA" id="ARBA00022485"/>
    </source>
</evidence>
<feature type="binding site" evidence="8">
    <location>
        <position position="35"/>
    </location>
    <ligand>
        <name>[4Fe-4S] cluster</name>
        <dbReference type="ChEBI" id="CHEBI:49883"/>
        <note>4Fe-4S-S-AdoMet</note>
    </ligand>
</feature>
<dbReference type="InterPro" id="IPR058240">
    <property type="entry name" value="rSAM_sf"/>
</dbReference>
<keyword evidence="5 8" id="KW-0408">Iron</keyword>
<comment type="function">
    <text evidence="8">Catalyzes the complex heterocyclic radical-mediated conversion of 6-carboxy-5,6,7,8-tetrahydropterin (CPH4) to 7-carboxy-7-deazaguanine (CDG), a step common to the biosynthetic pathways of all 7-deazapurine-containing compounds.</text>
</comment>
<feature type="binding site" evidence="8">
    <location>
        <position position="31"/>
    </location>
    <ligand>
        <name>[4Fe-4S] cluster</name>
        <dbReference type="ChEBI" id="CHEBI:49883"/>
        <note>4Fe-4S-S-AdoMet</note>
    </ligand>
</feature>
<dbReference type="PIRSF" id="PIRSF000370">
    <property type="entry name" value="QueE"/>
    <property type="match status" value="1"/>
</dbReference>
<dbReference type="Gene3D" id="3.20.20.70">
    <property type="entry name" value="Aldolase class I"/>
    <property type="match status" value="1"/>
</dbReference>
<keyword evidence="1 8" id="KW-0004">4Fe-4S</keyword>
<evidence type="ECO:0000259" key="9">
    <source>
        <dbReference type="PROSITE" id="PS51918"/>
    </source>
</evidence>
<evidence type="ECO:0000313" key="10">
    <source>
        <dbReference type="EMBL" id="SMC24234.1"/>
    </source>
</evidence>
<dbReference type="PANTHER" id="PTHR42836">
    <property type="entry name" value="7-CARBOXY-7-DEAZAGUANINE SYNTHASE"/>
    <property type="match status" value="1"/>
</dbReference>
<comment type="caution">
    <text evidence="8">Lacks conserved residue(s) required for the propagation of feature annotation.</text>
</comment>
<dbReference type="HAMAP" id="MF_00917">
    <property type="entry name" value="QueE"/>
    <property type="match status" value="1"/>
</dbReference>
<dbReference type="GO" id="GO:0016840">
    <property type="term" value="F:carbon-nitrogen lyase activity"/>
    <property type="evidence" value="ECO:0007669"/>
    <property type="project" value="UniProtKB-UniRule"/>
</dbReference>
<evidence type="ECO:0000256" key="6">
    <source>
        <dbReference type="ARBA" id="ARBA00023014"/>
    </source>
</evidence>
<evidence type="ECO:0000256" key="5">
    <source>
        <dbReference type="ARBA" id="ARBA00023004"/>
    </source>
</evidence>
<dbReference type="PROSITE" id="PS51918">
    <property type="entry name" value="RADICAL_SAM"/>
    <property type="match status" value="1"/>
</dbReference>
<organism evidence="10 11">
    <name type="scientific">Clostridium acidisoli DSM 12555</name>
    <dbReference type="NCBI Taxonomy" id="1121291"/>
    <lineage>
        <taxon>Bacteria</taxon>
        <taxon>Bacillati</taxon>
        <taxon>Bacillota</taxon>
        <taxon>Clostridia</taxon>
        <taxon>Eubacteriales</taxon>
        <taxon>Clostridiaceae</taxon>
        <taxon>Clostridium</taxon>
    </lineage>
</organism>
<comment type="similarity">
    <text evidence="8">Belongs to the radical SAM superfamily. 7-carboxy-7-deazaguanine synthase family.</text>
</comment>
<feature type="binding site" evidence="8">
    <location>
        <begin position="12"/>
        <end position="14"/>
    </location>
    <ligand>
        <name>substrate</name>
    </ligand>
</feature>
<dbReference type="InterPro" id="IPR024924">
    <property type="entry name" value="7-CO-7-deazaguanine_synth-like"/>
</dbReference>
<dbReference type="AlphaFoldDB" id="A0A1W1XKC8"/>
<dbReference type="NCBIfam" id="TIGR03963">
    <property type="entry name" value="rSAM_QueE_Clost"/>
    <property type="match status" value="1"/>
</dbReference>
<evidence type="ECO:0000313" key="11">
    <source>
        <dbReference type="Proteomes" id="UP000192468"/>
    </source>
</evidence>
<comment type="catalytic activity">
    <reaction evidence="8">
        <text>6-carboxy-5,6,7,8-tetrahydropterin + H(+) = 7-carboxy-7-carbaguanine + NH4(+)</text>
        <dbReference type="Rhea" id="RHEA:27974"/>
        <dbReference type="ChEBI" id="CHEBI:15378"/>
        <dbReference type="ChEBI" id="CHEBI:28938"/>
        <dbReference type="ChEBI" id="CHEBI:61032"/>
        <dbReference type="ChEBI" id="CHEBI:61036"/>
        <dbReference type="EC" id="4.3.99.3"/>
    </reaction>
</comment>
<dbReference type="PANTHER" id="PTHR42836:SF1">
    <property type="entry name" value="7-CARBOXY-7-DEAZAGUANINE SYNTHASE"/>
    <property type="match status" value="1"/>
</dbReference>
<protein>
    <recommendedName>
        <fullName evidence="8">7-carboxy-7-deazaguanine synthase</fullName>
        <shortName evidence="8">CDG synthase</shortName>
        <ecNumber evidence="8">4.3.99.3</ecNumber>
    </recommendedName>
    <alternativeName>
        <fullName evidence="8">Queuosine biosynthesis protein QueE</fullName>
    </alternativeName>
</protein>
<dbReference type="EC" id="4.3.99.3" evidence="8"/>
<dbReference type="UniPathway" id="UPA00391"/>
<feature type="binding site" evidence="8">
    <location>
        <position position="38"/>
    </location>
    <ligand>
        <name>[4Fe-4S] cluster</name>
        <dbReference type="ChEBI" id="CHEBI:49883"/>
        <note>4Fe-4S-S-AdoMet</note>
    </ligand>
</feature>
<feature type="domain" description="Radical SAM core" evidence="9">
    <location>
        <begin position="18"/>
        <end position="218"/>
    </location>
</feature>
<keyword evidence="3 8" id="KW-0479">Metal-binding</keyword>
<name>A0A1W1XKC8_9CLOT</name>
<feature type="binding site" evidence="8">
    <location>
        <begin position="37"/>
        <end position="39"/>
    </location>
    <ligand>
        <name>S-adenosyl-L-methionine</name>
        <dbReference type="ChEBI" id="CHEBI:59789"/>
    </ligand>
</feature>
<evidence type="ECO:0000256" key="7">
    <source>
        <dbReference type="ARBA" id="ARBA00023239"/>
    </source>
</evidence>
<feature type="binding site" evidence="8">
    <location>
        <position position="75"/>
    </location>
    <ligand>
        <name>S-adenosyl-L-methionine</name>
        <dbReference type="ChEBI" id="CHEBI:59789"/>
    </ligand>
</feature>
<dbReference type="CDD" id="cd01335">
    <property type="entry name" value="Radical_SAM"/>
    <property type="match status" value="1"/>
</dbReference>
<reference evidence="10 11" key="1">
    <citation type="submission" date="2017-04" db="EMBL/GenBank/DDBJ databases">
        <authorList>
            <person name="Afonso C.L."/>
            <person name="Miller P.J."/>
            <person name="Scott M.A."/>
            <person name="Spackman E."/>
            <person name="Goraichik I."/>
            <person name="Dimitrov K.M."/>
            <person name="Suarez D.L."/>
            <person name="Swayne D.E."/>
        </authorList>
    </citation>
    <scope>NUCLEOTIDE SEQUENCE [LARGE SCALE GENOMIC DNA]</scope>
    <source>
        <strain evidence="10 11">DSM 12555</strain>
    </source>
</reference>
<gene>
    <name evidence="8" type="primary">queE</name>
    <name evidence="10" type="ORF">SAMN02745134_02139</name>
</gene>
<feature type="binding site" evidence="8">
    <location>
        <position position="40"/>
    </location>
    <ligand>
        <name>Mg(2+)</name>
        <dbReference type="ChEBI" id="CHEBI:18420"/>
    </ligand>
</feature>
<dbReference type="SUPFAM" id="SSF102114">
    <property type="entry name" value="Radical SAM enzymes"/>
    <property type="match status" value="1"/>
</dbReference>
<comment type="cofactor">
    <cofactor evidence="8">
        <name>S-adenosyl-L-methionine</name>
        <dbReference type="ChEBI" id="CHEBI:59789"/>
    </cofactor>
    <text evidence="8">Binds 1 S-adenosyl-L-methionine per subunit.</text>
</comment>
<dbReference type="SFLD" id="SFLDS00029">
    <property type="entry name" value="Radical_SAM"/>
    <property type="match status" value="1"/>
</dbReference>
<dbReference type="InterPro" id="IPR007197">
    <property type="entry name" value="rSAM"/>
</dbReference>
<dbReference type="RefSeq" id="WP_084115917.1">
    <property type="nucleotide sequence ID" value="NZ_FWXH01000006.1"/>
</dbReference>
<evidence type="ECO:0000256" key="4">
    <source>
        <dbReference type="ARBA" id="ARBA00022842"/>
    </source>
</evidence>
<accession>A0A1W1XKC8</accession>
<dbReference type="EMBL" id="FWXH01000006">
    <property type="protein sequence ID" value="SMC24234.1"/>
    <property type="molecule type" value="Genomic_DNA"/>
</dbReference>
<dbReference type="InterPro" id="IPR013785">
    <property type="entry name" value="Aldolase_TIM"/>
</dbReference>
<feature type="binding site" evidence="8">
    <location>
        <position position="27"/>
    </location>
    <ligand>
        <name>substrate</name>
    </ligand>
</feature>
<sequence>MNYNVIEKFLSIDGEGPTAGEIATFIRFGGCNLKCDWCDTAYSISRSAIGDSLTKEEIYIIIKDNGTKNVTLTGGEPLIQEGIEDLIYFLAKDSKLLIHIETNGSVPFYKFERINHLNNVSFIVDYKLPSSKMESNMHLKNFEMLSSKDVCKFVIGTEEDLKKAKIVLEKYKLLRKCLVYFSPITTSIKLVKIVEFMKSNKLNGVRLQIQLHKIIWNPETRGV</sequence>
<keyword evidence="11" id="KW-1185">Reference proteome</keyword>
<comment type="pathway">
    <text evidence="8">Purine metabolism; 7-cyano-7-deazaguanine biosynthesis.</text>
</comment>
<comment type="cofactor">
    <cofactor evidence="8">
        <name>Mg(2+)</name>
        <dbReference type="ChEBI" id="CHEBI:18420"/>
    </cofactor>
</comment>
<evidence type="ECO:0000256" key="8">
    <source>
        <dbReference type="HAMAP-Rule" id="MF_00917"/>
    </source>
</evidence>
<dbReference type="Proteomes" id="UP000192468">
    <property type="component" value="Unassembled WGS sequence"/>
</dbReference>
<evidence type="ECO:0000256" key="2">
    <source>
        <dbReference type="ARBA" id="ARBA00022691"/>
    </source>
</evidence>
<evidence type="ECO:0000256" key="3">
    <source>
        <dbReference type="ARBA" id="ARBA00022723"/>
    </source>
</evidence>
<comment type="cofactor">
    <cofactor evidence="8">
        <name>[4Fe-4S] cluster</name>
        <dbReference type="ChEBI" id="CHEBI:49883"/>
    </cofactor>
    <text evidence="8">Binds 1 [4Fe-4S] cluster. The cluster is coordinated with 3 cysteines and an exchangeable S-adenosyl-L-methionine.</text>
</comment>
<keyword evidence="4 8" id="KW-0460">Magnesium</keyword>
<dbReference type="InterPro" id="IPR023868">
    <property type="entry name" value="7-CO-7-deazaGua_synth_put_Clo"/>
</dbReference>
<keyword evidence="7 8" id="KW-0456">Lyase</keyword>
<dbReference type="GO" id="GO:0051539">
    <property type="term" value="F:4 iron, 4 sulfur cluster binding"/>
    <property type="evidence" value="ECO:0007669"/>
    <property type="project" value="UniProtKB-UniRule"/>
</dbReference>
<keyword evidence="6 8" id="KW-0411">Iron-sulfur</keyword>
<dbReference type="GO" id="GO:1904047">
    <property type="term" value="F:S-adenosyl-L-methionine binding"/>
    <property type="evidence" value="ECO:0007669"/>
    <property type="project" value="UniProtKB-UniRule"/>
</dbReference>
<dbReference type="GO" id="GO:0000287">
    <property type="term" value="F:magnesium ion binding"/>
    <property type="evidence" value="ECO:0007669"/>
    <property type="project" value="UniProtKB-UniRule"/>
</dbReference>
<keyword evidence="8" id="KW-0671">Queuosine biosynthesis</keyword>
<comment type="subunit">
    <text evidence="8">Homodimer.</text>
</comment>
<dbReference type="OrthoDB" id="9792276at2"/>
<feature type="binding site" evidence="8">
    <location>
        <position position="73"/>
    </location>
    <ligand>
        <name>substrate</name>
    </ligand>
</feature>